<feature type="domain" description="Histidine kinase" evidence="6">
    <location>
        <begin position="483"/>
        <end position="733"/>
    </location>
</feature>
<dbReference type="Pfam" id="PF13185">
    <property type="entry name" value="GAF_2"/>
    <property type="match status" value="1"/>
</dbReference>
<dbReference type="EC" id="2.7.13.3" evidence="2"/>
<evidence type="ECO:0000256" key="3">
    <source>
        <dbReference type="ARBA" id="ARBA00022553"/>
    </source>
</evidence>
<evidence type="ECO:0000256" key="5">
    <source>
        <dbReference type="ARBA" id="ARBA00023012"/>
    </source>
</evidence>
<dbReference type="CDD" id="cd00082">
    <property type="entry name" value="HisKA"/>
    <property type="match status" value="1"/>
</dbReference>
<protein>
    <recommendedName>
        <fullName evidence="2">histidine kinase</fullName>
        <ecNumber evidence="2">2.7.13.3</ecNumber>
    </recommendedName>
</protein>
<dbReference type="Pfam" id="PF01590">
    <property type="entry name" value="GAF"/>
    <property type="match status" value="1"/>
</dbReference>
<evidence type="ECO:0000256" key="4">
    <source>
        <dbReference type="ARBA" id="ARBA00022777"/>
    </source>
</evidence>
<evidence type="ECO:0000313" key="8">
    <source>
        <dbReference type="Proteomes" id="UP000481033"/>
    </source>
</evidence>
<dbReference type="InterPro" id="IPR003594">
    <property type="entry name" value="HATPase_dom"/>
</dbReference>
<dbReference type="PANTHER" id="PTHR43065:SF50">
    <property type="entry name" value="HISTIDINE KINASE"/>
    <property type="match status" value="1"/>
</dbReference>
<dbReference type="SUPFAM" id="SSF55874">
    <property type="entry name" value="ATPase domain of HSP90 chaperone/DNA topoisomerase II/histidine kinase"/>
    <property type="match status" value="1"/>
</dbReference>
<dbReference type="SMART" id="SM00065">
    <property type="entry name" value="GAF"/>
    <property type="match status" value="2"/>
</dbReference>
<evidence type="ECO:0000313" key="7">
    <source>
        <dbReference type="EMBL" id="NEZ59497.1"/>
    </source>
</evidence>
<dbReference type="Gene3D" id="1.10.287.130">
    <property type="match status" value="1"/>
</dbReference>
<gene>
    <name evidence="7" type="ORF">DXZ20_28405</name>
</gene>
<keyword evidence="8" id="KW-1185">Reference proteome</keyword>
<dbReference type="SMART" id="SM00387">
    <property type="entry name" value="HATPase_c"/>
    <property type="match status" value="1"/>
</dbReference>
<dbReference type="EMBL" id="QXHD01000004">
    <property type="protein sequence ID" value="NEZ59497.1"/>
    <property type="molecule type" value="Genomic_DNA"/>
</dbReference>
<proteinExistence type="predicted"/>
<dbReference type="GO" id="GO:0000155">
    <property type="term" value="F:phosphorelay sensor kinase activity"/>
    <property type="evidence" value="ECO:0007669"/>
    <property type="project" value="InterPro"/>
</dbReference>
<dbReference type="AlphaFoldDB" id="A0A6M0RTC3"/>
<dbReference type="InterPro" id="IPR036890">
    <property type="entry name" value="HATPase_C_sf"/>
</dbReference>
<evidence type="ECO:0000256" key="1">
    <source>
        <dbReference type="ARBA" id="ARBA00000085"/>
    </source>
</evidence>
<dbReference type="PROSITE" id="PS50109">
    <property type="entry name" value="HIS_KIN"/>
    <property type="match status" value="1"/>
</dbReference>
<dbReference type="PRINTS" id="PR00344">
    <property type="entry name" value="BCTRLSENSOR"/>
</dbReference>
<reference evidence="7 8" key="1">
    <citation type="journal article" date="2020" name="Microb. Ecol.">
        <title>Ecogenomics of the Marine Benthic Filamentous Cyanobacterium Adonisia.</title>
        <authorList>
            <person name="Walter J.M."/>
            <person name="Coutinho F.H."/>
            <person name="Leomil L."/>
            <person name="Hargreaves P.I."/>
            <person name="Campeao M.E."/>
            <person name="Vieira V.V."/>
            <person name="Silva B.S."/>
            <person name="Fistarol G.O."/>
            <person name="Salomon P.S."/>
            <person name="Sawabe T."/>
            <person name="Mino S."/>
            <person name="Hosokawa M."/>
            <person name="Miyashita H."/>
            <person name="Maruyama F."/>
            <person name="van Verk M.C."/>
            <person name="Dutilh B.E."/>
            <person name="Thompson C.C."/>
            <person name="Thompson F.L."/>
        </authorList>
    </citation>
    <scope>NUCLEOTIDE SEQUENCE [LARGE SCALE GENOMIC DNA]</scope>
    <source>
        <strain evidence="7 8">CCMR0081</strain>
    </source>
</reference>
<dbReference type="InterPro" id="IPR003661">
    <property type="entry name" value="HisK_dim/P_dom"/>
</dbReference>
<dbReference type="InterPro" id="IPR004358">
    <property type="entry name" value="Sig_transdc_His_kin-like_C"/>
</dbReference>
<accession>A0A6M0RTC3</accession>
<dbReference type="InterPro" id="IPR003018">
    <property type="entry name" value="GAF"/>
</dbReference>
<dbReference type="Pfam" id="PF00512">
    <property type="entry name" value="HisKA"/>
    <property type="match status" value="1"/>
</dbReference>
<keyword evidence="4" id="KW-0418">Kinase</keyword>
<name>A0A6M0RTC3_9CYAN</name>
<keyword evidence="4" id="KW-0808">Transferase</keyword>
<dbReference type="InterPro" id="IPR029016">
    <property type="entry name" value="GAF-like_dom_sf"/>
</dbReference>
<dbReference type="SMART" id="SM00388">
    <property type="entry name" value="HisKA"/>
    <property type="match status" value="1"/>
</dbReference>
<dbReference type="InterPro" id="IPR036097">
    <property type="entry name" value="HisK_dim/P_sf"/>
</dbReference>
<comment type="caution">
    <text evidence="7">The sequence shown here is derived from an EMBL/GenBank/DDBJ whole genome shotgun (WGS) entry which is preliminary data.</text>
</comment>
<evidence type="ECO:0000256" key="2">
    <source>
        <dbReference type="ARBA" id="ARBA00012438"/>
    </source>
</evidence>
<dbReference type="SUPFAM" id="SSF55781">
    <property type="entry name" value="GAF domain-like"/>
    <property type="match status" value="2"/>
</dbReference>
<dbReference type="InterPro" id="IPR005467">
    <property type="entry name" value="His_kinase_dom"/>
</dbReference>
<evidence type="ECO:0000259" key="6">
    <source>
        <dbReference type="PROSITE" id="PS50109"/>
    </source>
</evidence>
<organism evidence="7 8">
    <name type="scientific">Adonisia turfae CCMR0081</name>
    <dbReference type="NCBI Taxonomy" id="2292702"/>
    <lineage>
        <taxon>Bacteria</taxon>
        <taxon>Bacillati</taxon>
        <taxon>Cyanobacteriota</taxon>
        <taxon>Adonisia</taxon>
        <taxon>Adonisia turfae</taxon>
    </lineage>
</organism>
<sequence>MSPLMVSIDLKKIVLKKEYSLIQDVLQATASSVIIETADGQQLLGNSANGHKRYPIDLDGCTLGWVKGDEKAQAIAHLISKLAYRESEKRSLADELLGKYKEISLLFNLSEKIIDSSDIQEVASLALEQACQLLKSDQGTLMLMQDAESLECIARFGKGNLFQETIAVGCGIIGTIAQVGRGEIVNNVASDVRCPSQQTIALMCVPLKSKESVIGAIALSRSVTNPYSAEDLKLLTTMTFQVAGVINALLHERQLKESRQNDLIFRLSSQIRESLELNIILTTAVSEIYRTLNADRCCFLWVQTPAKLAGPLHGSCPVSPSIGGLEVVTESRRSQMLPLVGEYAADAVGSLAQWLGQQSLVKINNVSALEDVPTRTFLQAHDFASLLAVPIKTRSGDIGAICCGTSQEARTWSDSEVALLQAVTNQLAIALDQAELYEHSCRAAQLAQEKAQQLAATLKTLQQTQLQLIQSEKMSGIGQMMAGVAHEINNPVTFIYGNLEFVQEYTRDLVELVKLYQQEYHSPSEGLQQAIENVELPFLLKDLPETLNSMAVGTERIRDIVLSLKNFARSDQSEFKSVDIHEGLDSTLLILRHRLKAQADFPGIEVIKHYSDLPLVHCYPSQLNQVFMNLLANAIDVLEVPPYYHTPRITITTLQLHPNRIQVRIHDNGPGIVAKIRNKLFDPFFTTKDVGKGTGLGLSISYQIITERHKGRLVCQSELGRGTTFLLEIPVKQDDLEMNNARDNIDKRRQSRPY</sequence>
<dbReference type="Pfam" id="PF02518">
    <property type="entry name" value="HATPase_c"/>
    <property type="match status" value="1"/>
</dbReference>
<dbReference type="PANTHER" id="PTHR43065">
    <property type="entry name" value="SENSOR HISTIDINE KINASE"/>
    <property type="match status" value="1"/>
</dbReference>
<dbReference type="Gene3D" id="3.30.565.10">
    <property type="entry name" value="Histidine kinase-like ATPase, C-terminal domain"/>
    <property type="match status" value="1"/>
</dbReference>
<keyword evidence="3" id="KW-0597">Phosphoprotein</keyword>
<keyword evidence="5" id="KW-0902">Two-component regulatory system</keyword>
<dbReference type="Gene3D" id="3.30.450.40">
    <property type="match status" value="2"/>
</dbReference>
<comment type="catalytic activity">
    <reaction evidence="1">
        <text>ATP + protein L-histidine = ADP + protein N-phospho-L-histidine.</text>
        <dbReference type="EC" id="2.7.13.3"/>
    </reaction>
</comment>
<dbReference type="SUPFAM" id="SSF47384">
    <property type="entry name" value="Homodimeric domain of signal transducing histidine kinase"/>
    <property type="match status" value="1"/>
</dbReference>
<dbReference type="Proteomes" id="UP000481033">
    <property type="component" value="Unassembled WGS sequence"/>
</dbReference>